<accession>A0A4U0YI26</accession>
<dbReference type="InterPro" id="IPR032710">
    <property type="entry name" value="NTF2-like_dom_sf"/>
</dbReference>
<dbReference type="Gene3D" id="3.10.450.50">
    <property type="match status" value="1"/>
</dbReference>
<dbReference type="Proteomes" id="UP000305198">
    <property type="component" value="Unassembled WGS sequence"/>
</dbReference>
<dbReference type="RefSeq" id="WP_136870058.1">
    <property type="nucleotide sequence ID" value="NZ_SWAV01000007.1"/>
</dbReference>
<evidence type="ECO:0000313" key="1">
    <source>
        <dbReference type="EMBL" id="TKA89686.1"/>
    </source>
</evidence>
<protein>
    <submittedName>
        <fullName evidence="1">Nuclear transport factor 2 family protein</fullName>
    </submittedName>
</protein>
<organism evidence="1 2">
    <name type="scientific">Halopseudomonas bauzanensis</name>
    <dbReference type="NCBI Taxonomy" id="653930"/>
    <lineage>
        <taxon>Bacteria</taxon>
        <taxon>Pseudomonadati</taxon>
        <taxon>Pseudomonadota</taxon>
        <taxon>Gammaproteobacteria</taxon>
        <taxon>Pseudomonadales</taxon>
        <taxon>Pseudomonadaceae</taxon>
        <taxon>Halopseudomonas</taxon>
    </lineage>
</organism>
<dbReference type="AlphaFoldDB" id="A0A4U0YI26"/>
<dbReference type="SUPFAM" id="SSF54427">
    <property type="entry name" value="NTF2-like"/>
    <property type="match status" value="1"/>
</dbReference>
<evidence type="ECO:0000313" key="2">
    <source>
        <dbReference type="Proteomes" id="UP000305198"/>
    </source>
</evidence>
<dbReference type="EMBL" id="SWAV01000007">
    <property type="protein sequence ID" value="TKA89686.1"/>
    <property type="molecule type" value="Genomic_DNA"/>
</dbReference>
<sequence length="117" mass="13326">MSDIDNKAIESFLHGQIECWNSGDREGFFKHYRAVAANGLDIEYLGRPVMDGFPILENMWDQQNSKFALEVEVTIIAGNEAACHHKNVMRDGSGVIETIELYKFEGGRTSVRYFIKH</sequence>
<gene>
    <name evidence="1" type="ORF">FA869_15905</name>
</gene>
<comment type="caution">
    <text evidence="1">The sequence shown here is derived from an EMBL/GenBank/DDBJ whole genome shotgun (WGS) entry which is preliminary data.</text>
</comment>
<name>A0A4U0YI26_9GAMM</name>
<proteinExistence type="predicted"/>
<reference evidence="1 2" key="1">
    <citation type="submission" date="2019-04" db="EMBL/GenBank/DDBJ databases">
        <title>Crypto-aerobic microbial life in anoxic (sulfidic) marine sediments.</title>
        <authorList>
            <person name="Bhattacharya S."/>
            <person name="Roy C."/>
            <person name="Mondal N."/>
            <person name="Sarkar J."/>
            <person name="Mandal S."/>
            <person name="Rameez M.J."/>
            <person name="Ghosh W."/>
        </authorList>
    </citation>
    <scope>NUCLEOTIDE SEQUENCE [LARGE SCALE GENOMIC DNA]</scope>
    <source>
        <strain evidence="1 2">SBBB</strain>
    </source>
</reference>